<dbReference type="PIRSF" id="PIRSF036400">
    <property type="entry name" value="RR_Ctr_UCP036400"/>
    <property type="match status" value="1"/>
</dbReference>
<dbReference type="SMART" id="SM00448">
    <property type="entry name" value="REC"/>
    <property type="match status" value="1"/>
</dbReference>
<dbReference type="NCBIfam" id="NF006623">
    <property type="entry name" value="PRK09191.1"/>
    <property type="match status" value="1"/>
</dbReference>
<dbReference type="EMBL" id="JAXCLX010000001">
    <property type="protein sequence ID" value="MDY0870943.1"/>
    <property type="molecule type" value="Genomic_DNA"/>
</dbReference>
<sequence>MRANSEEIVHNLKYLRRYARALMGSQDSGDLYVRVCLEALLAEPDLLAAGTDVKRGLFRLFHAVANRNIDGGEGAELVDLSVEARLRALPTSERQILLLTSLEGFSTASAAEILDIPVAEAEALLVDAWATVNQQIATSILVIEDEPVIALDIASLVTELGHQVVGVAASQTEAVAIFKKSQPGLILADIDLGAGGSGITAVTDILRMSSVPVIFVTAYPERLLTGERPEPTYLVTKPFEPDTLKVTISQALSFTTAGHAKRIAV</sequence>
<dbReference type="PANTHER" id="PTHR44591:SF3">
    <property type="entry name" value="RESPONSE REGULATORY DOMAIN-CONTAINING PROTEIN"/>
    <property type="match status" value="1"/>
</dbReference>
<dbReference type="SUPFAM" id="SSF52172">
    <property type="entry name" value="CheY-like"/>
    <property type="match status" value="1"/>
</dbReference>
<keyword evidence="1 2" id="KW-0597">Phosphoprotein</keyword>
<dbReference type="Pfam" id="PF00072">
    <property type="entry name" value="Response_reg"/>
    <property type="match status" value="1"/>
</dbReference>
<dbReference type="InterPro" id="IPR053866">
    <property type="entry name" value="PhyR_sigma2"/>
</dbReference>
<comment type="caution">
    <text evidence="4">The sequence shown here is derived from an EMBL/GenBank/DDBJ whole genome shotgun (WGS) entry which is preliminary data.</text>
</comment>
<dbReference type="InterPro" id="IPR001789">
    <property type="entry name" value="Sig_transdc_resp-reg_receiver"/>
</dbReference>
<evidence type="ECO:0000256" key="1">
    <source>
        <dbReference type="ARBA" id="ARBA00022553"/>
    </source>
</evidence>
<dbReference type="InterPro" id="IPR050595">
    <property type="entry name" value="Bact_response_regulator"/>
</dbReference>
<evidence type="ECO:0000259" key="3">
    <source>
        <dbReference type="PROSITE" id="PS50110"/>
    </source>
</evidence>
<dbReference type="InterPro" id="IPR014605">
    <property type="entry name" value="Sig_resp-reg_PhyR"/>
</dbReference>
<dbReference type="RefSeq" id="WP_320499314.1">
    <property type="nucleotide sequence ID" value="NZ_JAXCLX010000001.1"/>
</dbReference>
<dbReference type="Pfam" id="PF22233">
    <property type="entry name" value="PhyR_sigma-like"/>
    <property type="match status" value="1"/>
</dbReference>
<dbReference type="CDD" id="cd17540">
    <property type="entry name" value="REC_PhyR"/>
    <property type="match status" value="1"/>
</dbReference>
<feature type="modified residue" description="4-aspartylphosphate" evidence="2">
    <location>
        <position position="189"/>
    </location>
</feature>
<dbReference type="Gene3D" id="1.10.1740.10">
    <property type="match status" value="1"/>
</dbReference>
<dbReference type="SUPFAM" id="SSF88659">
    <property type="entry name" value="Sigma3 and sigma4 domains of RNA polymerase sigma factors"/>
    <property type="match status" value="1"/>
</dbReference>
<protein>
    <submittedName>
        <fullName evidence="4">Response regulator</fullName>
    </submittedName>
</protein>
<dbReference type="Gene3D" id="3.40.50.2300">
    <property type="match status" value="1"/>
</dbReference>
<evidence type="ECO:0000313" key="5">
    <source>
        <dbReference type="Proteomes" id="UP001271769"/>
    </source>
</evidence>
<dbReference type="InterPro" id="IPR013324">
    <property type="entry name" value="RNA_pol_sigma_r3/r4-like"/>
</dbReference>
<proteinExistence type="predicted"/>
<dbReference type="InterPro" id="IPR036388">
    <property type="entry name" value="WH-like_DNA-bd_sf"/>
</dbReference>
<evidence type="ECO:0000313" key="4">
    <source>
        <dbReference type="EMBL" id="MDY0870943.1"/>
    </source>
</evidence>
<dbReference type="Gene3D" id="1.10.10.10">
    <property type="entry name" value="Winged helix-like DNA-binding domain superfamily/Winged helix DNA-binding domain"/>
    <property type="match status" value="1"/>
</dbReference>
<reference evidence="4 5" key="1">
    <citation type="journal article" date="2013" name="Antonie Van Leeuwenhoek">
        <title>Dongia rigui sp. nov., isolated from freshwater of a large wetland in Korea.</title>
        <authorList>
            <person name="Baik K.S."/>
            <person name="Hwang Y.M."/>
            <person name="Choi J.S."/>
            <person name="Kwon J."/>
            <person name="Seong C.N."/>
        </authorList>
    </citation>
    <scope>NUCLEOTIDE SEQUENCE [LARGE SCALE GENOMIC DNA]</scope>
    <source>
        <strain evidence="4 5">04SU4-P</strain>
    </source>
</reference>
<dbReference type="InterPro" id="IPR053867">
    <property type="entry name" value="PhyR_sigma4"/>
</dbReference>
<organism evidence="4 5">
    <name type="scientific">Dongia rigui</name>
    <dbReference type="NCBI Taxonomy" id="940149"/>
    <lineage>
        <taxon>Bacteria</taxon>
        <taxon>Pseudomonadati</taxon>
        <taxon>Pseudomonadota</taxon>
        <taxon>Alphaproteobacteria</taxon>
        <taxon>Rhodospirillales</taxon>
        <taxon>Dongiaceae</taxon>
        <taxon>Dongia</taxon>
    </lineage>
</organism>
<feature type="domain" description="Response regulatory" evidence="3">
    <location>
        <begin position="139"/>
        <end position="252"/>
    </location>
</feature>
<dbReference type="PANTHER" id="PTHR44591">
    <property type="entry name" value="STRESS RESPONSE REGULATOR PROTEIN 1"/>
    <property type="match status" value="1"/>
</dbReference>
<dbReference type="InterPro" id="IPR011006">
    <property type="entry name" value="CheY-like_superfamily"/>
</dbReference>
<dbReference type="PROSITE" id="PS50110">
    <property type="entry name" value="RESPONSE_REGULATORY"/>
    <property type="match status" value="1"/>
</dbReference>
<name>A0ABU5DUQ6_9PROT</name>
<gene>
    <name evidence="4" type="ORF">SMD31_03380</name>
</gene>
<keyword evidence="5" id="KW-1185">Reference proteome</keyword>
<dbReference type="Pfam" id="PF22029">
    <property type="entry name" value="PhyR_sigma2"/>
    <property type="match status" value="1"/>
</dbReference>
<evidence type="ECO:0000256" key="2">
    <source>
        <dbReference type="PROSITE-ProRule" id="PRU00169"/>
    </source>
</evidence>
<accession>A0ABU5DUQ6</accession>
<dbReference type="Proteomes" id="UP001271769">
    <property type="component" value="Unassembled WGS sequence"/>
</dbReference>